<evidence type="ECO:0008006" key="13">
    <source>
        <dbReference type="Google" id="ProtNLM"/>
    </source>
</evidence>
<evidence type="ECO:0000256" key="5">
    <source>
        <dbReference type="ARBA" id="ARBA00022692"/>
    </source>
</evidence>
<protein>
    <recommendedName>
        <fullName evidence="13">Sodium/glucose cotransporter</fullName>
    </recommendedName>
</protein>
<dbReference type="InterPro" id="IPR051163">
    <property type="entry name" value="Sodium:Solute_Symporter_SSF"/>
</dbReference>
<comment type="caution">
    <text evidence="12">The sequence shown here is derived from an EMBL/GenBank/DDBJ whole genome shotgun (WGS) entry which is preliminary data.</text>
</comment>
<feature type="transmembrane region" description="Helical" evidence="11">
    <location>
        <begin position="318"/>
        <end position="338"/>
    </location>
</feature>
<dbReference type="PANTHER" id="PTHR42985">
    <property type="entry name" value="SODIUM-COUPLED MONOCARBOXYLATE TRANSPORTER"/>
    <property type="match status" value="1"/>
</dbReference>
<evidence type="ECO:0000256" key="4">
    <source>
        <dbReference type="ARBA" id="ARBA00022475"/>
    </source>
</evidence>
<evidence type="ECO:0000256" key="11">
    <source>
        <dbReference type="SAM" id="Phobius"/>
    </source>
</evidence>
<organism evidence="12">
    <name type="scientific">bioreactor metagenome</name>
    <dbReference type="NCBI Taxonomy" id="1076179"/>
    <lineage>
        <taxon>unclassified sequences</taxon>
        <taxon>metagenomes</taxon>
        <taxon>ecological metagenomes</taxon>
    </lineage>
</organism>
<dbReference type="GO" id="GO:0006814">
    <property type="term" value="P:sodium ion transport"/>
    <property type="evidence" value="ECO:0007669"/>
    <property type="project" value="UniProtKB-KW"/>
</dbReference>
<proteinExistence type="inferred from homology"/>
<evidence type="ECO:0000313" key="12">
    <source>
        <dbReference type="EMBL" id="MPM16280.1"/>
    </source>
</evidence>
<feature type="transmembrane region" description="Helical" evidence="11">
    <location>
        <begin position="178"/>
        <end position="198"/>
    </location>
</feature>
<feature type="transmembrane region" description="Helical" evidence="11">
    <location>
        <begin position="406"/>
        <end position="423"/>
    </location>
</feature>
<comment type="similarity">
    <text evidence="2">Belongs to the sodium:solute symporter (SSF) (TC 2.A.21) family.</text>
</comment>
<dbReference type="InterPro" id="IPR038377">
    <property type="entry name" value="Na/Glc_symporter_sf"/>
</dbReference>
<comment type="subcellular location">
    <subcellularLocation>
        <location evidence="1">Cell membrane</location>
        <topology evidence="1">Multi-pass membrane protein</topology>
    </subcellularLocation>
</comment>
<dbReference type="GO" id="GO:0005886">
    <property type="term" value="C:plasma membrane"/>
    <property type="evidence" value="ECO:0007669"/>
    <property type="project" value="UniProtKB-SubCell"/>
</dbReference>
<evidence type="ECO:0000256" key="6">
    <source>
        <dbReference type="ARBA" id="ARBA00022989"/>
    </source>
</evidence>
<feature type="transmembrane region" description="Helical" evidence="11">
    <location>
        <begin position="273"/>
        <end position="298"/>
    </location>
</feature>
<keyword evidence="10" id="KW-0739">Sodium transport</keyword>
<gene>
    <name evidence="12" type="ORF">SDC9_62658</name>
</gene>
<keyword evidence="5 11" id="KW-0812">Transmembrane</keyword>
<evidence type="ECO:0000256" key="1">
    <source>
        <dbReference type="ARBA" id="ARBA00004651"/>
    </source>
</evidence>
<keyword evidence="8" id="KW-0406">Ion transport</keyword>
<dbReference type="CDD" id="cd10326">
    <property type="entry name" value="SLC5sbd_NIS-like"/>
    <property type="match status" value="1"/>
</dbReference>
<reference evidence="12" key="1">
    <citation type="submission" date="2019-08" db="EMBL/GenBank/DDBJ databases">
        <authorList>
            <person name="Kucharzyk K."/>
            <person name="Murdoch R.W."/>
            <person name="Higgins S."/>
            <person name="Loffler F."/>
        </authorList>
    </citation>
    <scope>NUCLEOTIDE SEQUENCE</scope>
</reference>
<evidence type="ECO:0000256" key="3">
    <source>
        <dbReference type="ARBA" id="ARBA00022448"/>
    </source>
</evidence>
<keyword evidence="4" id="KW-1003">Cell membrane</keyword>
<dbReference type="EMBL" id="VSSQ01002582">
    <property type="protein sequence ID" value="MPM16280.1"/>
    <property type="molecule type" value="Genomic_DNA"/>
</dbReference>
<dbReference type="PANTHER" id="PTHR42985:SF47">
    <property type="entry name" value="INTEGRAL MEMBRANE TRANSPORT PROTEIN"/>
    <property type="match status" value="1"/>
</dbReference>
<keyword evidence="7" id="KW-0915">Sodium</keyword>
<evidence type="ECO:0000256" key="7">
    <source>
        <dbReference type="ARBA" id="ARBA00023053"/>
    </source>
</evidence>
<evidence type="ECO:0000256" key="9">
    <source>
        <dbReference type="ARBA" id="ARBA00023136"/>
    </source>
</evidence>
<feature type="transmembrane region" description="Helical" evidence="11">
    <location>
        <begin position="120"/>
        <end position="147"/>
    </location>
</feature>
<dbReference type="Gene3D" id="1.20.1730.10">
    <property type="entry name" value="Sodium/glucose cotransporter"/>
    <property type="match status" value="1"/>
</dbReference>
<evidence type="ECO:0000256" key="2">
    <source>
        <dbReference type="ARBA" id="ARBA00006434"/>
    </source>
</evidence>
<evidence type="ECO:0000256" key="8">
    <source>
        <dbReference type="ARBA" id="ARBA00023065"/>
    </source>
</evidence>
<keyword evidence="9 11" id="KW-0472">Membrane</keyword>
<feature type="transmembrane region" description="Helical" evidence="11">
    <location>
        <begin position="435"/>
        <end position="454"/>
    </location>
</feature>
<dbReference type="Pfam" id="PF00474">
    <property type="entry name" value="SSF"/>
    <property type="match status" value="1"/>
</dbReference>
<name>A0A644XJB8_9ZZZZ</name>
<evidence type="ECO:0000256" key="10">
    <source>
        <dbReference type="ARBA" id="ARBA00023201"/>
    </source>
</evidence>
<keyword evidence="6 11" id="KW-1133">Transmembrane helix</keyword>
<feature type="transmembrane region" description="Helical" evidence="11">
    <location>
        <begin position="79"/>
        <end position="99"/>
    </location>
</feature>
<feature type="transmembrane region" description="Helical" evidence="11">
    <location>
        <begin position="235"/>
        <end position="252"/>
    </location>
</feature>
<keyword evidence="3" id="KW-0813">Transport</keyword>
<dbReference type="GO" id="GO:0015293">
    <property type="term" value="F:symporter activity"/>
    <property type="evidence" value="ECO:0007669"/>
    <property type="project" value="TreeGrafter"/>
</dbReference>
<feature type="transmembrane region" description="Helical" evidence="11">
    <location>
        <begin position="6"/>
        <end position="23"/>
    </location>
</feature>
<feature type="transmembrane region" description="Helical" evidence="11">
    <location>
        <begin position="43"/>
        <end position="67"/>
    </location>
</feature>
<dbReference type="AlphaFoldDB" id="A0A644XJB8"/>
<feature type="transmembrane region" description="Helical" evidence="11">
    <location>
        <begin position="466"/>
        <end position="485"/>
    </location>
</feature>
<sequence length="489" mass="54742">MSSSGILLIIIAYFALLLLISYITGRKSTDNEAFFTGNHKSPWWIVSIGMIGASISGVSFVSVPGMVGNMQFTYMQTVVGFFFGYLVIAHVLLPLYYSMKLTSIYTYLGERFGRVSYKTGASFFLISKTVGAAARLYVVALILQKLVADAWNIPFYVTVSAILLMIWIYTFRSGIKTIVWTDTLQTIVMLVALVMMIVEMMQLTGLNLQGLTHSLMQHDISRVFVFDDWMSRHHFVKQFFSGIFIAVVMTGLDQDMMQKNLSCKSLPEAQKNMHWYGFAFIPFNLLFLILGFLIYLFAVENGIQLPVKGDEMLPFFAVNYFGKTVLLLFVLGIIAAAFSSADSALTALTTSFTVDILGIRDEKDVKDKKWNAKRIRMGVHAGITVLFIFIILVFEKLNNTSVIDAIYIIVSYTYGPLLGMYAFGLFTKLKPIDKAVPYIAVFSPLFCYGLNIFTTQTFGYAFGYELLLLNGGLTFTGLLIISGYGNKIS</sequence>
<accession>A0A644XJB8</accession>
<feature type="transmembrane region" description="Helical" evidence="11">
    <location>
        <begin position="375"/>
        <end position="394"/>
    </location>
</feature>
<feature type="transmembrane region" description="Helical" evidence="11">
    <location>
        <begin position="153"/>
        <end position="171"/>
    </location>
</feature>
<dbReference type="InterPro" id="IPR001734">
    <property type="entry name" value="Na/solute_symporter"/>
</dbReference>
<dbReference type="PROSITE" id="PS50283">
    <property type="entry name" value="NA_SOLUT_SYMP_3"/>
    <property type="match status" value="1"/>
</dbReference>